<dbReference type="AlphaFoldDB" id="A0A4Z2IP10"/>
<organism evidence="1 2">
    <name type="scientific">Liparis tanakae</name>
    <name type="common">Tanaka's snailfish</name>
    <dbReference type="NCBI Taxonomy" id="230148"/>
    <lineage>
        <taxon>Eukaryota</taxon>
        <taxon>Metazoa</taxon>
        <taxon>Chordata</taxon>
        <taxon>Craniata</taxon>
        <taxon>Vertebrata</taxon>
        <taxon>Euteleostomi</taxon>
        <taxon>Actinopterygii</taxon>
        <taxon>Neopterygii</taxon>
        <taxon>Teleostei</taxon>
        <taxon>Neoteleostei</taxon>
        <taxon>Acanthomorphata</taxon>
        <taxon>Eupercaria</taxon>
        <taxon>Perciformes</taxon>
        <taxon>Cottioidei</taxon>
        <taxon>Cottales</taxon>
        <taxon>Liparidae</taxon>
        <taxon>Liparis</taxon>
    </lineage>
</organism>
<evidence type="ECO:0000313" key="1">
    <source>
        <dbReference type="EMBL" id="TNN79194.1"/>
    </source>
</evidence>
<accession>A0A4Z2IP10</accession>
<gene>
    <name evidence="1" type="ORF">EYF80_010642</name>
</gene>
<keyword evidence="2" id="KW-1185">Reference proteome</keyword>
<name>A0A4Z2IP10_9TELE</name>
<proteinExistence type="predicted"/>
<protein>
    <submittedName>
        <fullName evidence="1">Uncharacterized protein</fullName>
    </submittedName>
</protein>
<reference evidence="1 2" key="1">
    <citation type="submission" date="2019-03" db="EMBL/GenBank/DDBJ databases">
        <title>First draft genome of Liparis tanakae, snailfish: a comprehensive survey of snailfish specific genes.</title>
        <authorList>
            <person name="Kim W."/>
            <person name="Song I."/>
            <person name="Jeong J.-H."/>
            <person name="Kim D."/>
            <person name="Kim S."/>
            <person name="Ryu S."/>
            <person name="Song J.Y."/>
            <person name="Lee S.K."/>
        </authorList>
    </citation>
    <scope>NUCLEOTIDE SEQUENCE [LARGE SCALE GENOMIC DNA]</scope>
    <source>
        <tissue evidence="1">Muscle</tissue>
    </source>
</reference>
<sequence>MSWPRQQHQWLRMLSMASRSSWDRAESRLIRCHAGSLWLAFSLRAEACCLCLVLLHMEVSWCRVTKLRFRTRSLREKDLRWSSRWAPECQRLPHSWRRLAGSGVVVVVVALTRILLGSQRKEKEKDDESTHMTMPLTACL</sequence>
<comment type="caution">
    <text evidence="1">The sequence shown here is derived from an EMBL/GenBank/DDBJ whole genome shotgun (WGS) entry which is preliminary data.</text>
</comment>
<dbReference type="EMBL" id="SRLO01000067">
    <property type="protein sequence ID" value="TNN79194.1"/>
    <property type="molecule type" value="Genomic_DNA"/>
</dbReference>
<dbReference type="Proteomes" id="UP000314294">
    <property type="component" value="Unassembled WGS sequence"/>
</dbReference>
<evidence type="ECO:0000313" key="2">
    <source>
        <dbReference type="Proteomes" id="UP000314294"/>
    </source>
</evidence>